<dbReference type="VEuPathDB" id="FungiDB:ASPVEDRAFT_38246"/>
<evidence type="ECO:0000256" key="1">
    <source>
        <dbReference type="SAM" id="MobiDB-lite"/>
    </source>
</evidence>
<feature type="compositionally biased region" description="Basic and acidic residues" evidence="1">
    <location>
        <begin position="141"/>
        <end position="156"/>
    </location>
</feature>
<evidence type="ECO:0000313" key="3">
    <source>
        <dbReference type="Proteomes" id="UP000184073"/>
    </source>
</evidence>
<feature type="region of interest" description="Disordered" evidence="1">
    <location>
        <begin position="135"/>
        <end position="156"/>
    </location>
</feature>
<dbReference type="Proteomes" id="UP000184073">
    <property type="component" value="Unassembled WGS sequence"/>
</dbReference>
<protein>
    <submittedName>
        <fullName evidence="2">Uncharacterized protein</fullName>
    </submittedName>
</protein>
<keyword evidence="3" id="KW-1185">Reference proteome</keyword>
<dbReference type="AlphaFoldDB" id="A0A1L9PB33"/>
<dbReference type="GeneID" id="63727169"/>
<dbReference type="RefSeq" id="XP_040664502.1">
    <property type="nucleotide sequence ID" value="XM_040811658.1"/>
</dbReference>
<reference evidence="3" key="1">
    <citation type="journal article" date="2017" name="Genome Biol.">
        <title>Comparative genomics reveals high biological diversity and specific adaptations in the industrially and medically important fungal genus Aspergillus.</title>
        <authorList>
            <person name="de Vries R.P."/>
            <person name="Riley R."/>
            <person name="Wiebenga A."/>
            <person name="Aguilar-Osorio G."/>
            <person name="Amillis S."/>
            <person name="Uchima C.A."/>
            <person name="Anderluh G."/>
            <person name="Asadollahi M."/>
            <person name="Askin M."/>
            <person name="Barry K."/>
            <person name="Battaglia E."/>
            <person name="Bayram O."/>
            <person name="Benocci T."/>
            <person name="Braus-Stromeyer S.A."/>
            <person name="Caldana C."/>
            <person name="Canovas D."/>
            <person name="Cerqueira G.C."/>
            <person name="Chen F."/>
            <person name="Chen W."/>
            <person name="Choi C."/>
            <person name="Clum A."/>
            <person name="Dos Santos R.A."/>
            <person name="Damasio A.R."/>
            <person name="Diallinas G."/>
            <person name="Emri T."/>
            <person name="Fekete E."/>
            <person name="Flipphi M."/>
            <person name="Freyberg S."/>
            <person name="Gallo A."/>
            <person name="Gournas C."/>
            <person name="Habgood R."/>
            <person name="Hainaut M."/>
            <person name="Harispe M.L."/>
            <person name="Henrissat B."/>
            <person name="Hilden K.S."/>
            <person name="Hope R."/>
            <person name="Hossain A."/>
            <person name="Karabika E."/>
            <person name="Karaffa L."/>
            <person name="Karanyi Z."/>
            <person name="Krasevec N."/>
            <person name="Kuo A."/>
            <person name="Kusch H."/>
            <person name="LaButti K."/>
            <person name="Lagendijk E.L."/>
            <person name="Lapidus A."/>
            <person name="Levasseur A."/>
            <person name="Lindquist E."/>
            <person name="Lipzen A."/>
            <person name="Logrieco A.F."/>
            <person name="MacCabe A."/>
            <person name="Maekelae M.R."/>
            <person name="Malavazi I."/>
            <person name="Melin P."/>
            <person name="Meyer V."/>
            <person name="Mielnichuk N."/>
            <person name="Miskei M."/>
            <person name="Molnar A.P."/>
            <person name="Mule G."/>
            <person name="Ngan C.Y."/>
            <person name="Orejas M."/>
            <person name="Orosz E."/>
            <person name="Ouedraogo J.P."/>
            <person name="Overkamp K.M."/>
            <person name="Park H.-S."/>
            <person name="Perrone G."/>
            <person name="Piumi F."/>
            <person name="Punt P.J."/>
            <person name="Ram A.F."/>
            <person name="Ramon A."/>
            <person name="Rauscher S."/>
            <person name="Record E."/>
            <person name="Riano-Pachon D.M."/>
            <person name="Robert V."/>
            <person name="Roehrig J."/>
            <person name="Ruller R."/>
            <person name="Salamov A."/>
            <person name="Salih N.S."/>
            <person name="Samson R.A."/>
            <person name="Sandor E."/>
            <person name="Sanguinetti M."/>
            <person name="Schuetze T."/>
            <person name="Sepcic K."/>
            <person name="Shelest E."/>
            <person name="Sherlock G."/>
            <person name="Sophianopoulou V."/>
            <person name="Squina F.M."/>
            <person name="Sun H."/>
            <person name="Susca A."/>
            <person name="Todd R.B."/>
            <person name="Tsang A."/>
            <person name="Unkles S.E."/>
            <person name="van de Wiele N."/>
            <person name="van Rossen-Uffink D."/>
            <person name="Oliveira J.V."/>
            <person name="Vesth T.C."/>
            <person name="Visser J."/>
            <person name="Yu J.-H."/>
            <person name="Zhou M."/>
            <person name="Andersen M.R."/>
            <person name="Archer D.B."/>
            <person name="Baker S.E."/>
            <person name="Benoit I."/>
            <person name="Brakhage A.A."/>
            <person name="Braus G.H."/>
            <person name="Fischer R."/>
            <person name="Frisvad J.C."/>
            <person name="Goldman G.H."/>
            <person name="Houbraken J."/>
            <person name="Oakley B."/>
            <person name="Pocsi I."/>
            <person name="Scazzocchio C."/>
            <person name="Seiboth B."/>
            <person name="vanKuyk P.A."/>
            <person name="Wortman J."/>
            <person name="Dyer P.S."/>
            <person name="Grigoriev I.V."/>
        </authorList>
    </citation>
    <scope>NUCLEOTIDE SEQUENCE [LARGE SCALE GENOMIC DNA]</scope>
    <source>
        <strain evidence="3">CBS 583.65</strain>
    </source>
</reference>
<gene>
    <name evidence="2" type="ORF">ASPVEDRAFT_38246</name>
</gene>
<accession>A0A1L9PB33</accession>
<name>A0A1L9PB33_ASPVE</name>
<sequence>MKSETTVIAGRNSRRRPEFSLPIVAVGSSKNLSFYGDRSCQYPEESIMKVAVDSFLGLHRRIQHLVDTPELLGPPVRQSSTHFYYPEPGAEYKYFKSEDKIRSIVRLNSVYWRYRAPHPDLREVLAEARNTGAVSHRRFERPRSHPTEHHARVPDSTKRMAWSENQLVAVGTVFRLQRRADTATKITVPQIPNAISVSIKLQ</sequence>
<proteinExistence type="predicted"/>
<organism evidence="2 3">
    <name type="scientific">Aspergillus versicolor CBS 583.65</name>
    <dbReference type="NCBI Taxonomy" id="1036611"/>
    <lineage>
        <taxon>Eukaryota</taxon>
        <taxon>Fungi</taxon>
        <taxon>Dikarya</taxon>
        <taxon>Ascomycota</taxon>
        <taxon>Pezizomycotina</taxon>
        <taxon>Eurotiomycetes</taxon>
        <taxon>Eurotiomycetidae</taxon>
        <taxon>Eurotiales</taxon>
        <taxon>Aspergillaceae</taxon>
        <taxon>Aspergillus</taxon>
        <taxon>Aspergillus subgen. Nidulantes</taxon>
    </lineage>
</organism>
<evidence type="ECO:0000313" key="2">
    <source>
        <dbReference type="EMBL" id="OJI98739.1"/>
    </source>
</evidence>
<dbReference type="EMBL" id="KV878126">
    <property type="protein sequence ID" value="OJI98739.1"/>
    <property type="molecule type" value="Genomic_DNA"/>
</dbReference>